<feature type="compositionally biased region" description="Low complexity" evidence="1">
    <location>
        <begin position="42"/>
        <end position="62"/>
    </location>
</feature>
<feature type="compositionally biased region" description="Basic residues" evidence="1">
    <location>
        <begin position="64"/>
        <end position="74"/>
    </location>
</feature>
<evidence type="ECO:0000313" key="2">
    <source>
        <dbReference type="EMBL" id="KEY72171.1"/>
    </source>
</evidence>
<evidence type="ECO:0000313" key="3">
    <source>
        <dbReference type="Proteomes" id="UP000028045"/>
    </source>
</evidence>
<dbReference type="EMBL" id="KL648097">
    <property type="protein sequence ID" value="KEY72171.1"/>
    <property type="molecule type" value="Genomic_DNA"/>
</dbReference>
<dbReference type="Proteomes" id="UP000028045">
    <property type="component" value="Unassembled WGS sequence"/>
</dbReference>
<proteinExistence type="predicted"/>
<dbReference type="OrthoDB" id="4509729at2759"/>
<sequence>MAVPKTQTYTFALQKYMMLQEQHEELCVHLDQMRPRHSSAGSLSTITSPSTSPTRASFSPSPRKNSRSRQHTKAAARCSGWQPETLDTIPDEETLFEISAEEQRLFGVNESIKRALTELLNCDTVRHDIKMRMWVQTRLMETEKELRSGRRKRSTGSE</sequence>
<dbReference type="HOGENOM" id="CLU_109060_0_0_1"/>
<dbReference type="AlphaFoldDB" id="A0A084B3P2"/>
<protein>
    <submittedName>
        <fullName evidence="2">Uncharacterized protein</fullName>
    </submittedName>
</protein>
<feature type="region of interest" description="Disordered" evidence="1">
    <location>
        <begin position="37"/>
        <end position="86"/>
    </location>
</feature>
<evidence type="ECO:0000256" key="1">
    <source>
        <dbReference type="SAM" id="MobiDB-lite"/>
    </source>
</evidence>
<name>A0A084B3P2_STACB</name>
<organism evidence="2 3">
    <name type="scientific">Stachybotrys chartarum (strain CBS 109288 / IBT 7711)</name>
    <name type="common">Toxic black mold</name>
    <name type="synonym">Stilbospora chartarum</name>
    <dbReference type="NCBI Taxonomy" id="1280523"/>
    <lineage>
        <taxon>Eukaryota</taxon>
        <taxon>Fungi</taxon>
        <taxon>Dikarya</taxon>
        <taxon>Ascomycota</taxon>
        <taxon>Pezizomycotina</taxon>
        <taxon>Sordariomycetes</taxon>
        <taxon>Hypocreomycetidae</taxon>
        <taxon>Hypocreales</taxon>
        <taxon>Stachybotryaceae</taxon>
        <taxon>Stachybotrys</taxon>
    </lineage>
</organism>
<reference evidence="2 3" key="1">
    <citation type="journal article" date="2014" name="BMC Genomics">
        <title>Comparative genome sequencing reveals chemotype-specific gene clusters in the toxigenic black mold Stachybotrys.</title>
        <authorList>
            <person name="Semeiks J."/>
            <person name="Borek D."/>
            <person name="Otwinowski Z."/>
            <person name="Grishin N.V."/>
        </authorList>
    </citation>
    <scope>NUCLEOTIDE SEQUENCE [LARGE SCALE GENOMIC DNA]</scope>
    <source>
        <strain evidence="3">CBS 109288 / IBT 7711</strain>
    </source>
</reference>
<gene>
    <name evidence="2" type="ORF">S7711_00179</name>
</gene>
<keyword evidence="3" id="KW-1185">Reference proteome</keyword>
<accession>A0A084B3P2</accession>